<dbReference type="Gene3D" id="3.30.70.1230">
    <property type="entry name" value="Nucleotide cyclase"/>
    <property type="match status" value="1"/>
</dbReference>
<feature type="coiled-coil region" evidence="7">
    <location>
        <begin position="830"/>
        <end position="867"/>
    </location>
</feature>
<name>A0A556N2C8_9FLAO</name>
<dbReference type="InterPro" id="IPR029787">
    <property type="entry name" value="Nucleotide_cyclase"/>
</dbReference>
<dbReference type="SUPFAM" id="SSF55073">
    <property type="entry name" value="Nucleotide cyclase"/>
    <property type="match status" value="1"/>
</dbReference>
<dbReference type="InterPro" id="IPR001054">
    <property type="entry name" value="A/G_cyclase"/>
</dbReference>
<dbReference type="GO" id="GO:0004016">
    <property type="term" value="F:adenylate cyclase activity"/>
    <property type="evidence" value="ECO:0007669"/>
    <property type="project" value="UniProtKB-ARBA"/>
</dbReference>
<dbReference type="CDD" id="cd00077">
    <property type="entry name" value="HDc"/>
    <property type="match status" value="1"/>
</dbReference>
<evidence type="ECO:0000256" key="6">
    <source>
        <dbReference type="ARBA" id="ARBA00023239"/>
    </source>
</evidence>
<comment type="subcellular location">
    <subcellularLocation>
        <location evidence="1">Membrane</location>
    </subcellularLocation>
</comment>
<dbReference type="InterPro" id="IPR011110">
    <property type="entry name" value="Reg_prop"/>
</dbReference>
<dbReference type="GO" id="GO:0000166">
    <property type="term" value="F:nucleotide binding"/>
    <property type="evidence" value="ECO:0007669"/>
    <property type="project" value="UniProtKB-KW"/>
</dbReference>
<protein>
    <recommendedName>
        <fullName evidence="9">Guanylate cyclase domain-containing protein</fullName>
    </recommendedName>
</protein>
<evidence type="ECO:0000256" key="1">
    <source>
        <dbReference type="ARBA" id="ARBA00004370"/>
    </source>
</evidence>
<evidence type="ECO:0000256" key="5">
    <source>
        <dbReference type="ARBA" id="ARBA00023136"/>
    </source>
</evidence>
<dbReference type="CDD" id="cd07302">
    <property type="entry name" value="CHD"/>
    <property type="match status" value="1"/>
</dbReference>
<feature type="transmembrane region" description="Helical" evidence="8">
    <location>
        <begin position="790"/>
        <end position="808"/>
    </location>
</feature>
<dbReference type="GO" id="GO:0016020">
    <property type="term" value="C:membrane"/>
    <property type="evidence" value="ECO:0007669"/>
    <property type="project" value="UniProtKB-SubCell"/>
</dbReference>
<sequence>MLVRLLGIGAVVAFATTSAVSQVSYRFRNFSINDGLSQSSVTTIVQDEAGTLWLGTQDGLNRFDGQQFEVFTSDDTPGLASSYIHCGLKDQSGQLWFGTADGISVYNPRKETFRSLLASDENNLSIESISEEENGNIWLGSSTHGLAKYDRTTKKISFLTGAIPSKRIHYIRFVSKEQLVVSFEDVGVYVYNLKSKAWKQLTPPNSQKTWLVSDVEAFTESSFILSSNEGLWLFDTQSGKLFPFLKFIGKEYGIEEFSDVYVKSMNEFYIATVNNGLISVNNSKDGYRITFSKKDIFQKNAILFNELNELFCDENGTIWIGTLRGLSGFNPKNDSFFGVGPASNLSQGLPSESVWGFEESDDYSKVYIATDFAISELDRKTGTFKHYYISKSEDFNENSIVSIHLISDRHFLIGANDGLYELKIRDGQGIFKKINYKGISNPSGFQRVYRITPYKQSQFFIATKGGVLLYDLKTGEFKPFVYDPKKPKTTIGAGVCRVAYKGLNDTYYFATGVGGINILTHDKKGKEQIVPYPMNKSILKASRDVISSIYQEDETTLWLGSSGSGLLKLNLKTGDVVAYTRKQGLPNNFVYGILPDKKGNLWLSTNKGLCRFNTAQEHCTNYSEVNGLMSNEFNTGAYLLSGTGEMYFGGIEGYNFFNPENLQELKEKVYVNFLKFRFDDQWLKPGDKNAPFKESFFYQSEIKLGYDERSFTIRFVPTDLINRDLLQFKYELEGLDEGSVYLGSSSEIHFTSLTPGSYVLKVYVKRIDGNWVQATSSMNIEIAAPFWWKWWFWVLVLIVLTLVIIIFIRSRINLARRDQVRLEMKIVERTKEIRAQNMKIESQKKVIEEEKTKVEEQKRLLQIEKDKTETLLRNIIPESTAEELKTKGRASARAYKTVSVLFTDFVGFTKIAEGLKPTDLVNKLDVYFRKFDEIIVKNNLEKIKTIGDAYMCAGGVPVRNNTNPIDAVLAALQIQDYMNTLKENALKTGEEYWELRLGINTGEVTAGVIGSERLAYDIWGATVNQAQRMEMMGEPGRVTISGSTFKLIEPYFECTYRGKVKTKSKGLIEMFTVERIKPELSRNGEGLYPNDRFQQIVNLHLYSSINYYKAERHIIKVLEKGLSPMLHYHSIEHTKDVVRAVERYALLEGVTDEGLFLLKSAATYHDAGFVESYEKNEPIGARMAEEILPKYGYSDQHIAQIKELIFVTQIPHQPKNKLEQIICDADLDYLGRDDFHEISDRLRRELREHGKIQGDRQWDLMQVAFLNMHKYFTPTAIASRQTKKMQNLKEVEERLARNEYKD</sequence>
<keyword evidence="7" id="KW-0175">Coiled coil</keyword>
<dbReference type="Gene3D" id="2.60.40.10">
    <property type="entry name" value="Immunoglobulins"/>
    <property type="match status" value="1"/>
</dbReference>
<dbReference type="InterPro" id="IPR050401">
    <property type="entry name" value="Cyclic_nucleotide_synthase"/>
</dbReference>
<keyword evidence="4 8" id="KW-1133">Transmembrane helix</keyword>
<dbReference type="PANTHER" id="PTHR11920">
    <property type="entry name" value="GUANYLYL CYCLASE"/>
    <property type="match status" value="1"/>
</dbReference>
<dbReference type="PROSITE" id="PS50125">
    <property type="entry name" value="GUANYLATE_CYCLASE_2"/>
    <property type="match status" value="1"/>
</dbReference>
<dbReference type="SUPFAM" id="SSF109604">
    <property type="entry name" value="HD-domain/PDEase-like"/>
    <property type="match status" value="1"/>
</dbReference>
<evidence type="ECO:0000313" key="10">
    <source>
        <dbReference type="EMBL" id="TSJ46341.1"/>
    </source>
</evidence>
<dbReference type="GO" id="GO:0009190">
    <property type="term" value="P:cyclic nucleotide biosynthetic process"/>
    <property type="evidence" value="ECO:0007669"/>
    <property type="project" value="InterPro"/>
</dbReference>
<keyword evidence="2 8" id="KW-0812">Transmembrane</keyword>
<dbReference type="Pfam" id="PF07494">
    <property type="entry name" value="Reg_prop"/>
    <property type="match status" value="2"/>
</dbReference>
<evidence type="ECO:0000256" key="3">
    <source>
        <dbReference type="ARBA" id="ARBA00022741"/>
    </source>
</evidence>
<accession>A0A556N2C8</accession>
<evidence type="ECO:0000256" key="4">
    <source>
        <dbReference type="ARBA" id="ARBA00022989"/>
    </source>
</evidence>
<dbReference type="GO" id="GO:0035556">
    <property type="term" value="P:intracellular signal transduction"/>
    <property type="evidence" value="ECO:0007669"/>
    <property type="project" value="InterPro"/>
</dbReference>
<dbReference type="InterPro" id="IPR011047">
    <property type="entry name" value="Quinoprotein_ADH-like_sf"/>
</dbReference>
<dbReference type="SMART" id="SM00044">
    <property type="entry name" value="CYCc"/>
    <property type="match status" value="1"/>
</dbReference>
<keyword evidence="3" id="KW-0547">Nucleotide-binding</keyword>
<evidence type="ECO:0000256" key="8">
    <source>
        <dbReference type="SAM" id="Phobius"/>
    </source>
</evidence>
<reference evidence="10 11" key="1">
    <citation type="submission" date="2019-07" db="EMBL/GenBank/DDBJ databases">
        <authorList>
            <person name="Huq M.A."/>
        </authorList>
    </citation>
    <scope>NUCLEOTIDE SEQUENCE [LARGE SCALE GENOMIC DNA]</scope>
    <source>
        <strain evidence="10 11">MAH-3</strain>
    </source>
</reference>
<dbReference type="InterPro" id="IPR011123">
    <property type="entry name" value="Y_Y_Y"/>
</dbReference>
<dbReference type="Pfam" id="PF07495">
    <property type="entry name" value="Y_Y_Y"/>
    <property type="match status" value="1"/>
</dbReference>
<dbReference type="InterPro" id="IPR015943">
    <property type="entry name" value="WD40/YVTN_repeat-like_dom_sf"/>
</dbReference>
<dbReference type="RefSeq" id="WP_144331878.1">
    <property type="nucleotide sequence ID" value="NZ_VLPL01000002.1"/>
</dbReference>
<dbReference type="SMART" id="SM00471">
    <property type="entry name" value="HDc"/>
    <property type="match status" value="1"/>
</dbReference>
<dbReference type="SUPFAM" id="SSF101898">
    <property type="entry name" value="NHL repeat"/>
    <property type="match status" value="1"/>
</dbReference>
<gene>
    <name evidence="10" type="ORF">FO442_04065</name>
</gene>
<dbReference type="SUPFAM" id="SSF50998">
    <property type="entry name" value="Quinoprotein alcohol dehydrogenase-like"/>
    <property type="match status" value="1"/>
</dbReference>
<feature type="domain" description="Guanylate cyclase" evidence="9">
    <location>
        <begin position="899"/>
        <end position="1030"/>
    </location>
</feature>
<dbReference type="EMBL" id="VLPL01000002">
    <property type="protein sequence ID" value="TSJ46341.1"/>
    <property type="molecule type" value="Genomic_DNA"/>
</dbReference>
<evidence type="ECO:0000256" key="7">
    <source>
        <dbReference type="SAM" id="Coils"/>
    </source>
</evidence>
<evidence type="ECO:0000259" key="9">
    <source>
        <dbReference type="PROSITE" id="PS50125"/>
    </source>
</evidence>
<organism evidence="10 11">
    <name type="scientific">Fluviicola chungangensis</name>
    <dbReference type="NCBI Taxonomy" id="2597671"/>
    <lineage>
        <taxon>Bacteria</taxon>
        <taxon>Pseudomonadati</taxon>
        <taxon>Bacteroidota</taxon>
        <taxon>Flavobacteriia</taxon>
        <taxon>Flavobacteriales</taxon>
        <taxon>Crocinitomicaceae</taxon>
        <taxon>Fluviicola</taxon>
    </lineage>
</organism>
<dbReference type="Gene3D" id="2.130.10.10">
    <property type="entry name" value="YVTN repeat-like/Quinoprotein amine dehydrogenase"/>
    <property type="match status" value="3"/>
</dbReference>
<dbReference type="InterPro" id="IPR003607">
    <property type="entry name" value="HD/PDEase_dom"/>
</dbReference>
<dbReference type="PANTHER" id="PTHR11920:SF335">
    <property type="entry name" value="GUANYLATE CYCLASE"/>
    <property type="match status" value="1"/>
</dbReference>
<dbReference type="Gene3D" id="6.10.250.780">
    <property type="match status" value="1"/>
</dbReference>
<dbReference type="Gene3D" id="1.10.3210.10">
    <property type="entry name" value="Hypothetical protein af1432"/>
    <property type="match status" value="1"/>
</dbReference>
<keyword evidence="6" id="KW-0456">Lyase</keyword>
<keyword evidence="5 8" id="KW-0472">Membrane</keyword>
<evidence type="ECO:0000313" key="11">
    <source>
        <dbReference type="Proteomes" id="UP000316008"/>
    </source>
</evidence>
<dbReference type="Pfam" id="PF00211">
    <property type="entry name" value="Guanylate_cyc"/>
    <property type="match status" value="1"/>
</dbReference>
<keyword evidence="11" id="KW-1185">Reference proteome</keyword>
<comment type="caution">
    <text evidence="10">The sequence shown here is derived from an EMBL/GenBank/DDBJ whole genome shotgun (WGS) entry which is preliminary data.</text>
</comment>
<evidence type="ECO:0000256" key="2">
    <source>
        <dbReference type="ARBA" id="ARBA00022692"/>
    </source>
</evidence>
<dbReference type="Proteomes" id="UP000316008">
    <property type="component" value="Unassembled WGS sequence"/>
</dbReference>
<dbReference type="OrthoDB" id="358279at2"/>
<proteinExistence type="predicted"/>
<dbReference type="InterPro" id="IPR013783">
    <property type="entry name" value="Ig-like_fold"/>
</dbReference>